<protein>
    <submittedName>
        <fullName evidence="3">Uncharacterized protein</fullName>
    </submittedName>
</protein>
<sequence>MKKIFYGISVLLSALISAQYYPDPYPTSSNNTNNTYYSNEEDAMYFPDDYYYEYPSDYYTDDFYQSSYNDYRQSIYEVNWNRFFARHRLSPWQIEQIMMLNDRYASYSAWNSYYRYNPDRWYYDRFYALQNIMGPRIFVIFQNNYYQGYNPVVYYQNYRRQHYVTNIYVVPRYRNININRYRIDREQYQQNNPRHEMGFRDSTRNNDGNWQNNSYDGGFRNDANRNSDGFRNNPNDAVKNIRQRDNGGFRNNNGTKSQPVAPRNNGGFRSNDSGSGLRNKGGDRKVEMNSELKKQAPPMRTSNSSGLRFTGR</sequence>
<evidence type="ECO:0000313" key="3">
    <source>
        <dbReference type="EMBL" id="SIS44145.1"/>
    </source>
</evidence>
<dbReference type="STRING" id="713588.SAMN05421789_10168"/>
<dbReference type="OrthoDB" id="1263977at2"/>
<feature type="compositionally biased region" description="Polar residues" evidence="1">
    <location>
        <begin position="224"/>
        <end position="235"/>
    </location>
</feature>
<feature type="compositionally biased region" description="Polar residues" evidence="1">
    <location>
        <begin position="249"/>
        <end position="258"/>
    </location>
</feature>
<reference evidence="4" key="1">
    <citation type="submission" date="2017-01" db="EMBL/GenBank/DDBJ databases">
        <authorList>
            <person name="Varghese N."/>
            <person name="Submissions S."/>
        </authorList>
    </citation>
    <scope>NUCLEOTIDE SEQUENCE [LARGE SCALE GENOMIC DNA]</scope>
    <source>
        <strain evidence="4">DSM 23145</strain>
    </source>
</reference>
<feature type="compositionally biased region" description="Basic and acidic residues" evidence="1">
    <location>
        <begin position="280"/>
        <end position="294"/>
    </location>
</feature>
<dbReference type="AlphaFoldDB" id="A0A1N7J455"/>
<feature type="compositionally biased region" description="Polar residues" evidence="1">
    <location>
        <begin position="205"/>
        <end position="215"/>
    </location>
</feature>
<feature type="compositionally biased region" description="Polar residues" evidence="1">
    <location>
        <begin position="300"/>
        <end position="312"/>
    </location>
</feature>
<feature type="compositionally biased region" description="Polar residues" evidence="1">
    <location>
        <begin position="267"/>
        <end position="276"/>
    </location>
</feature>
<feature type="signal peptide" evidence="2">
    <location>
        <begin position="1"/>
        <end position="22"/>
    </location>
</feature>
<keyword evidence="2" id="KW-0732">Signal</keyword>
<feature type="chain" id="PRO_5012704082" evidence="2">
    <location>
        <begin position="23"/>
        <end position="312"/>
    </location>
</feature>
<keyword evidence="4" id="KW-1185">Reference proteome</keyword>
<feature type="compositionally biased region" description="Basic and acidic residues" evidence="1">
    <location>
        <begin position="187"/>
        <end position="204"/>
    </location>
</feature>
<proteinExistence type="predicted"/>
<organism evidence="3 4">
    <name type="scientific">Kaistella chaponensis</name>
    <dbReference type="NCBI Taxonomy" id="713588"/>
    <lineage>
        <taxon>Bacteria</taxon>
        <taxon>Pseudomonadati</taxon>
        <taxon>Bacteroidota</taxon>
        <taxon>Flavobacteriia</taxon>
        <taxon>Flavobacteriales</taxon>
        <taxon>Weeksellaceae</taxon>
        <taxon>Chryseobacterium group</taxon>
        <taxon>Kaistella</taxon>
    </lineage>
</organism>
<evidence type="ECO:0000256" key="2">
    <source>
        <dbReference type="SAM" id="SignalP"/>
    </source>
</evidence>
<evidence type="ECO:0000313" key="4">
    <source>
        <dbReference type="Proteomes" id="UP000185839"/>
    </source>
</evidence>
<name>A0A1N7J455_9FLAO</name>
<dbReference type="RefSeq" id="WP_076384230.1">
    <property type="nucleotide sequence ID" value="NZ_FTOI01000001.1"/>
</dbReference>
<evidence type="ECO:0000256" key="1">
    <source>
        <dbReference type="SAM" id="MobiDB-lite"/>
    </source>
</evidence>
<dbReference type="EMBL" id="FTOI01000001">
    <property type="protein sequence ID" value="SIS44145.1"/>
    <property type="molecule type" value="Genomic_DNA"/>
</dbReference>
<gene>
    <name evidence="3" type="ORF">SAMN05421789_10168</name>
</gene>
<accession>A0A1N7J455</accession>
<feature type="region of interest" description="Disordered" evidence="1">
    <location>
        <begin position="187"/>
        <end position="312"/>
    </location>
</feature>
<dbReference type="Proteomes" id="UP000185839">
    <property type="component" value="Unassembled WGS sequence"/>
</dbReference>